<dbReference type="Proteomes" id="UP001146351">
    <property type="component" value="Unassembled WGS sequence"/>
</dbReference>
<feature type="compositionally biased region" description="Polar residues" evidence="1">
    <location>
        <begin position="342"/>
        <end position="353"/>
    </location>
</feature>
<feature type="region of interest" description="Disordered" evidence="1">
    <location>
        <begin position="1"/>
        <end position="88"/>
    </location>
</feature>
<feature type="region of interest" description="Disordered" evidence="1">
    <location>
        <begin position="266"/>
        <end position="353"/>
    </location>
</feature>
<protein>
    <submittedName>
        <fullName evidence="2">Uncharacterized protein</fullName>
    </submittedName>
</protein>
<evidence type="ECO:0000313" key="2">
    <source>
        <dbReference type="EMBL" id="KAJ5182860.1"/>
    </source>
</evidence>
<feature type="compositionally biased region" description="Basic and acidic residues" evidence="1">
    <location>
        <begin position="269"/>
        <end position="282"/>
    </location>
</feature>
<comment type="caution">
    <text evidence="2">The sequence shown here is derived from an EMBL/GenBank/DDBJ whole genome shotgun (WGS) entry which is preliminary data.</text>
</comment>
<sequence>MSPSLSQAPTSLHSDDSQGSHETVASSPPKSPSVISREPRFTTLPSHRRANTEYIARPPIFEEDLEDRSHREALPDRPTPSWTGTFPKKKLEARARVLSEWFQGRSDPVNLGINVGSDNHPDTIAMDTPRAAASTTHMRKQSTPAASRFSFFGLRKQTEQRASPPEPADDEFLNLDINAALAMPASNATGDEALDTLREQASSVLQRMQEAYKQRTFVMHQALADRNEKQEELEETRARVDHLKTQLDGMAAKVLDQEKAMQAMAQELEQERRLRQQEESRNRSGTRRTHAADDDVPSLVLQTPHRGSKRASHGTLTSDSGFESGDESVADSVFSQREGVESPTSTLTAPSPNLSQVALSTPAVAPTPTPTIQKNLITVTGTPTPTRSSTYDRVMKGLASTRLGSSFVGNSNQCGNCHGVPASEAWSVMGVLKDENRGLKTRLGELELVIDDCIGLVGP</sequence>
<reference evidence="2" key="1">
    <citation type="submission" date="2022-11" db="EMBL/GenBank/DDBJ databases">
        <authorList>
            <person name="Petersen C."/>
        </authorList>
    </citation>
    <scope>NUCLEOTIDE SEQUENCE</scope>
    <source>
        <strain evidence="2">IBT 21917</strain>
    </source>
</reference>
<name>A0A9W9LZ04_9EURO</name>
<dbReference type="AlphaFoldDB" id="A0A9W9LZ04"/>
<accession>A0A9W9LZ04</accession>
<evidence type="ECO:0000256" key="1">
    <source>
        <dbReference type="SAM" id="MobiDB-lite"/>
    </source>
</evidence>
<dbReference type="OrthoDB" id="5377009at2759"/>
<evidence type="ECO:0000313" key="3">
    <source>
        <dbReference type="Proteomes" id="UP001146351"/>
    </source>
</evidence>
<dbReference type="EMBL" id="JAPQKO010000001">
    <property type="protein sequence ID" value="KAJ5182860.1"/>
    <property type="molecule type" value="Genomic_DNA"/>
</dbReference>
<organism evidence="2 3">
    <name type="scientific">Penicillium capsulatum</name>
    <dbReference type="NCBI Taxonomy" id="69766"/>
    <lineage>
        <taxon>Eukaryota</taxon>
        <taxon>Fungi</taxon>
        <taxon>Dikarya</taxon>
        <taxon>Ascomycota</taxon>
        <taxon>Pezizomycotina</taxon>
        <taxon>Eurotiomycetes</taxon>
        <taxon>Eurotiomycetidae</taxon>
        <taxon>Eurotiales</taxon>
        <taxon>Aspergillaceae</taxon>
        <taxon>Penicillium</taxon>
    </lineage>
</organism>
<feature type="compositionally biased region" description="Polar residues" evidence="1">
    <location>
        <begin position="1"/>
        <end position="12"/>
    </location>
</feature>
<keyword evidence="3" id="KW-1185">Reference proteome</keyword>
<reference evidence="2" key="2">
    <citation type="journal article" date="2023" name="IMA Fungus">
        <title>Comparative genomic study of the Penicillium genus elucidates a diverse pangenome and 15 lateral gene transfer events.</title>
        <authorList>
            <person name="Petersen C."/>
            <person name="Sorensen T."/>
            <person name="Nielsen M.R."/>
            <person name="Sondergaard T.E."/>
            <person name="Sorensen J.L."/>
            <person name="Fitzpatrick D.A."/>
            <person name="Frisvad J.C."/>
            <person name="Nielsen K.L."/>
        </authorList>
    </citation>
    <scope>NUCLEOTIDE SEQUENCE</scope>
    <source>
        <strain evidence="2">IBT 21917</strain>
    </source>
</reference>
<proteinExistence type="predicted"/>
<gene>
    <name evidence="2" type="ORF">N7492_000476</name>
</gene>